<name>A0A0C9VW89_SPHS4</name>
<evidence type="ECO:0000313" key="2">
    <source>
        <dbReference type="EMBL" id="KIJ42995.1"/>
    </source>
</evidence>
<gene>
    <name evidence="2" type="ORF">M422DRAFT_253789</name>
</gene>
<protein>
    <submittedName>
        <fullName evidence="2">Uncharacterized protein</fullName>
    </submittedName>
</protein>
<proteinExistence type="predicted"/>
<organism evidence="2 3">
    <name type="scientific">Sphaerobolus stellatus (strain SS14)</name>
    <dbReference type="NCBI Taxonomy" id="990650"/>
    <lineage>
        <taxon>Eukaryota</taxon>
        <taxon>Fungi</taxon>
        <taxon>Dikarya</taxon>
        <taxon>Basidiomycota</taxon>
        <taxon>Agaricomycotina</taxon>
        <taxon>Agaricomycetes</taxon>
        <taxon>Phallomycetidae</taxon>
        <taxon>Geastrales</taxon>
        <taxon>Sphaerobolaceae</taxon>
        <taxon>Sphaerobolus</taxon>
    </lineage>
</organism>
<accession>A0A0C9VW89</accession>
<dbReference type="Proteomes" id="UP000054279">
    <property type="component" value="Unassembled WGS sequence"/>
</dbReference>
<reference evidence="2 3" key="1">
    <citation type="submission" date="2014-06" db="EMBL/GenBank/DDBJ databases">
        <title>Evolutionary Origins and Diversification of the Mycorrhizal Mutualists.</title>
        <authorList>
            <consortium name="DOE Joint Genome Institute"/>
            <consortium name="Mycorrhizal Genomics Consortium"/>
            <person name="Kohler A."/>
            <person name="Kuo A."/>
            <person name="Nagy L.G."/>
            <person name="Floudas D."/>
            <person name="Copeland A."/>
            <person name="Barry K.W."/>
            <person name="Cichocki N."/>
            <person name="Veneault-Fourrey C."/>
            <person name="LaButti K."/>
            <person name="Lindquist E.A."/>
            <person name="Lipzen A."/>
            <person name="Lundell T."/>
            <person name="Morin E."/>
            <person name="Murat C."/>
            <person name="Riley R."/>
            <person name="Ohm R."/>
            <person name="Sun H."/>
            <person name="Tunlid A."/>
            <person name="Henrissat B."/>
            <person name="Grigoriev I.V."/>
            <person name="Hibbett D.S."/>
            <person name="Martin F."/>
        </authorList>
    </citation>
    <scope>NUCLEOTIDE SEQUENCE [LARGE SCALE GENOMIC DNA]</scope>
    <source>
        <strain evidence="2 3">SS14</strain>
    </source>
</reference>
<feature type="compositionally biased region" description="Basic and acidic residues" evidence="1">
    <location>
        <begin position="139"/>
        <end position="149"/>
    </location>
</feature>
<evidence type="ECO:0000256" key="1">
    <source>
        <dbReference type="SAM" id="MobiDB-lite"/>
    </source>
</evidence>
<evidence type="ECO:0000313" key="3">
    <source>
        <dbReference type="Proteomes" id="UP000054279"/>
    </source>
</evidence>
<feature type="region of interest" description="Disordered" evidence="1">
    <location>
        <begin position="130"/>
        <end position="149"/>
    </location>
</feature>
<dbReference type="AlphaFoldDB" id="A0A0C9VW89"/>
<dbReference type="HOGENOM" id="CLU_1750858_0_0_1"/>
<keyword evidence="3" id="KW-1185">Reference proteome</keyword>
<dbReference type="EMBL" id="KN837126">
    <property type="protein sequence ID" value="KIJ42995.1"/>
    <property type="molecule type" value="Genomic_DNA"/>
</dbReference>
<sequence>MASKIYLDGIQSESQSYTSSNEFEFEFEFEILVLHIPQHVCARPFPNSCIPHTFIPTAITAYLLASIPPMPPASFLYTFGTILCTMHPLMSCLTILAALTRSLLVFEVIAAVFNALGPLKCQVRLDPSFSPQYRSQHPRPPDRLLPHTS</sequence>